<dbReference type="AlphaFoldDB" id="A0A6J4I9I9"/>
<name>A0A6J4I9I9_9ACTN</name>
<organism evidence="2">
    <name type="scientific">uncultured Blastococcus sp</name>
    <dbReference type="NCBI Taxonomy" id="217144"/>
    <lineage>
        <taxon>Bacteria</taxon>
        <taxon>Bacillati</taxon>
        <taxon>Actinomycetota</taxon>
        <taxon>Actinomycetes</taxon>
        <taxon>Geodermatophilales</taxon>
        <taxon>Geodermatophilaceae</taxon>
        <taxon>Blastococcus</taxon>
        <taxon>environmental samples</taxon>
    </lineage>
</organism>
<proteinExistence type="predicted"/>
<feature type="region of interest" description="Disordered" evidence="1">
    <location>
        <begin position="1"/>
        <end position="174"/>
    </location>
</feature>
<reference evidence="2" key="1">
    <citation type="submission" date="2020-02" db="EMBL/GenBank/DDBJ databases">
        <authorList>
            <person name="Meier V. D."/>
        </authorList>
    </citation>
    <scope>NUCLEOTIDE SEQUENCE</scope>
    <source>
        <strain evidence="2">AVDCRST_MAG57</strain>
    </source>
</reference>
<protein>
    <submittedName>
        <fullName evidence="2">Uncharacterized protein Rv0487/MT0505 clustered with mycothiol biosynthesis protein</fullName>
    </submittedName>
</protein>
<feature type="compositionally biased region" description="Basic and acidic residues" evidence="1">
    <location>
        <begin position="28"/>
        <end position="48"/>
    </location>
</feature>
<feature type="compositionally biased region" description="Low complexity" evidence="1">
    <location>
        <begin position="72"/>
        <end position="81"/>
    </location>
</feature>
<sequence length="174" mass="19595">ERRGRRPAAGCRHRGGAAGERPGARAPHAREVAGRPPRHEEAQDGLRTDRRRARAARGGVRLPAARREPRAALDLPAPAQRPHVRRQLLHRRRRRHLPHRAAAARRGHAGGDRPDPRRGAQLLRRPLQLDARDRLRHLDPPRMGLAGQARGVAEEPRGLRRLRRSGETPRSRVV</sequence>
<evidence type="ECO:0000313" key="2">
    <source>
        <dbReference type="EMBL" id="CAA9244203.1"/>
    </source>
</evidence>
<feature type="non-terminal residue" evidence="2">
    <location>
        <position position="174"/>
    </location>
</feature>
<feature type="compositionally biased region" description="Basic and acidic residues" evidence="1">
    <location>
        <begin position="109"/>
        <end position="118"/>
    </location>
</feature>
<feature type="compositionally biased region" description="Basic residues" evidence="1">
    <location>
        <begin position="82"/>
        <end position="108"/>
    </location>
</feature>
<feature type="compositionally biased region" description="Basic and acidic residues" evidence="1">
    <location>
        <begin position="152"/>
        <end position="174"/>
    </location>
</feature>
<evidence type="ECO:0000256" key="1">
    <source>
        <dbReference type="SAM" id="MobiDB-lite"/>
    </source>
</evidence>
<accession>A0A6J4I9I9</accession>
<feature type="compositionally biased region" description="Basic residues" evidence="1">
    <location>
        <begin position="1"/>
        <end position="15"/>
    </location>
</feature>
<dbReference type="EMBL" id="CADCTI010000150">
    <property type="protein sequence ID" value="CAA9244203.1"/>
    <property type="molecule type" value="Genomic_DNA"/>
</dbReference>
<feature type="non-terminal residue" evidence="2">
    <location>
        <position position="1"/>
    </location>
</feature>
<feature type="compositionally biased region" description="Basic and acidic residues" evidence="1">
    <location>
        <begin position="130"/>
        <end position="140"/>
    </location>
</feature>
<gene>
    <name evidence="2" type="ORF">AVDCRST_MAG57-1776</name>
</gene>